<gene>
    <name evidence="5" type="ORF">FKW44_020904</name>
</gene>
<keyword evidence="6" id="KW-1185">Reference proteome</keyword>
<dbReference type="Proteomes" id="UP000595437">
    <property type="component" value="Chromosome 15"/>
</dbReference>
<sequence length="56" mass="6954">EWFLHNTHPSHSMIARYTDELNRLPYRQKFPALEQTNIQFWFKNRRAKCKRMNSCI</sequence>
<dbReference type="GO" id="GO:0000978">
    <property type="term" value="F:RNA polymerase II cis-regulatory region sequence-specific DNA binding"/>
    <property type="evidence" value="ECO:0007669"/>
    <property type="project" value="TreeGrafter"/>
</dbReference>
<dbReference type="Pfam" id="PF00046">
    <property type="entry name" value="Homeodomain"/>
    <property type="match status" value="1"/>
</dbReference>
<protein>
    <submittedName>
        <fullName evidence="5">LOC100122637</fullName>
    </submittedName>
</protein>
<name>A0A7T8JVD7_CALRO</name>
<evidence type="ECO:0000256" key="3">
    <source>
        <dbReference type="RuleBase" id="RU000682"/>
    </source>
</evidence>
<keyword evidence="2 3" id="KW-0238">DNA-binding</keyword>
<dbReference type="PANTHER" id="PTHR15116">
    <property type="entry name" value="DNA-BINDING PROTEIN SATB FAMILY MEMBER"/>
    <property type="match status" value="1"/>
</dbReference>
<dbReference type="InterPro" id="IPR039673">
    <property type="entry name" value="SATB1/SATB2"/>
</dbReference>
<dbReference type="EMBL" id="CP045904">
    <property type="protein sequence ID" value="QQP35949.1"/>
    <property type="molecule type" value="Genomic_DNA"/>
</dbReference>
<accession>A0A7T8JVD7</accession>
<dbReference type="GO" id="GO:0005634">
    <property type="term" value="C:nucleus"/>
    <property type="evidence" value="ECO:0007669"/>
    <property type="project" value="UniProtKB-SubCell"/>
</dbReference>
<organism evidence="5 6">
    <name type="scientific">Caligus rogercresseyi</name>
    <name type="common">Sea louse</name>
    <dbReference type="NCBI Taxonomy" id="217165"/>
    <lineage>
        <taxon>Eukaryota</taxon>
        <taxon>Metazoa</taxon>
        <taxon>Ecdysozoa</taxon>
        <taxon>Arthropoda</taxon>
        <taxon>Crustacea</taxon>
        <taxon>Multicrustacea</taxon>
        <taxon>Hexanauplia</taxon>
        <taxon>Copepoda</taxon>
        <taxon>Siphonostomatoida</taxon>
        <taxon>Caligidae</taxon>
        <taxon>Caligus</taxon>
    </lineage>
</organism>
<dbReference type="Gene3D" id="1.10.10.60">
    <property type="entry name" value="Homeodomain-like"/>
    <property type="match status" value="1"/>
</dbReference>
<dbReference type="InterPro" id="IPR001356">
    <property type="entry name" value="HD"/>
</dbReference>
<dbReference type="AlphaFoldDB" id="A0A7T8JVD7"/>
<dbReference type="PROSITE" id="PS50071">
    <property type="entry name" value="HOMEOBOX_2"/>
    <property type="match status" value="1"/>
</dbReference>
<dbReference type="SUPFAM" id="SSF46689">
    <property type="entry name" value="Homeodomain-like"/>
    <property type="match status" value="1"/>
</dbReference>
<proteinExistence type="predicted"/>
<comment type="subcellular location">
    <subcellularLocation>
        <location evidence="1 2 3">Nucleus</location>
    </subcellularLocation>
</comment>
<dbReference type="FunFam" id="1.10.10.60:FF:000169">
    <property type="entry name" value="DNA-binding protein SATB1"/>
    <property type="match status" value="1"/>
</dbReference>
<dbReference type="CDD" id="cd00086">
    <property type="entry name" value="homeodomain"/>
    <property type="match status" value="1"/>
</dbReference>
<evidence type="ECO:0000259" key="4">
    <source>
        <dbReference type="PROSITE" id="PS50071"/>
    </source>
</evidence>
<dbReference type="GO" id="GO:0000981">
    <property type="term" value="F:DNA-binding transcription factor activity, RNA polymerase II-specific"/>
    <property type="evidence" value="ECO:0007669"/>
    <property type="project" value="TreeGrafter"/>
</dbReference>
<dbReference type="GO" id="GO:0006338">
    <property type="term" value="P:chromatin remodeling"/>
    <property type="evidence" value="ECO:0007669"/>
    <property type="project" value="InterPro"/>
</dbReference>
<feature type="non-terminal residue" evidence="5">
    <location>
        <position position="1"/>
    </location>
</feature>
<feature type="DNA-binding region" description="Homeobox" evidence="2">
    <location>
        <begin position="3"/>
        <end position="53"/>
    </location>
</feature>
<evidence type="ECO:0000256" key="2">
    <source>
        <dbReference type="PROSITE-ProRule" id="PRU00108"/>
    </source>
</evidence>
<evidence type="ECO:0000313" key="6">
    <source>
        <dbReference type="Proteomes" id="UP000595437"/>
    </source>
</evidence>
<dbReference type="PANTHER" id="PTHR15116:SF16">
    <property type="entry name" value="DEFECTIVE PROVENTRICULUS, ISOFORM A"/>
    <property type="match status" value="1"/>
</dbReference>
<dbReference type="InterPro" id="IPR009057">
    <property type="entry name" value="Homeodomain-like_sf"/>
</dbReference>
<keyword evidence="2 3" id="KW-0539">Nucleus</keyword>
<dbReference type="OrthoDB" id="6380010at2759"/>
<feature type="domain" description="Homeobox" evidence="4">
    <location>
        <begin position="1"/>
        <end position="52"/>
    </location>
</feature>
<reference evidence="6" key="1">
    <citation type="submission" date="2021-01" db="EMBL/GenBank/DDBJ databases">
        <title>Caligus Genome Assembly.</title>
        <authorList>
            <person name="Gallardo-Escarate C."/>
        </authorList>
    </citation>
    <scope>NUCLEOTIDE SEQUENCE [LARGE SCALE GENOMIC DNA]</scope>
</reference>
<keyword evidence="2 3" id="KW-0371">Homeobox</keyword>
<evidence type="ECO:0000256" key="1">
    <source>
        <dbReference type="ARBA" id="ARBA00004123"/>
    </source>
</evidence>
<evidence type="ECO:0000313" key="5">
    <source>
        <dbReference type="EMBL" id="QQP35949.1"/>
    </source>
</evidence>